<evidence type="ECO:0000256" key="1">
    <source>
        <dbReference type="SAM" id="MobiDB-lite"/>
    </source>
</evidence>
<dbReference type="EMBL" id="QTTT01000001">
    <property type="protein sequence ID" value="REE98469.1"/>
    <property type="molecule type" value="Genomic_DNA"/>
</dbReference>
<name>A0A3D9SRA1_9ACTN</name>
<proteinExistence type="predicted"/>
<keyword evidence="3" id="KW-1185">Reference proteome</keyword>
<protein>
    <submittedName>
        <fullName evidence="2">Uncharacterized protein</fullName>
    </submittedName>
</protein>
<organism evidence="2 3">
    <name type="scientific">Thermomonospora umbrina</name>
    <dbReference type="NCBI Taxonomy" id="111806"/>
    <lineage>
        <taxon>Bacteria</taxon>
        <taxon>Bacillati</taxon>
        <taxon>Actinomycetota</taxon>
        <taxon>Actinomycetes</taxon>
        <taxon>Streptosporangiales</taxon>
        <taxon>Thermomonosporaceae</taxon>
        <taxon>Thermomonospora</taxon>
    </lineage>
</organism>
<dbReference type="InterPro" id="IPR045596">
    <property type="entry name" value="DUF6459"/>
</dbReference>
<dbReference type="Pfam" id="PF20060">
    <property type="entry name" value="DUF6459"/>
    <property type="match status" value="1"/>
</dbReference>
<feature type="compositionally biased region" description="Basic residues" evidence="1">
    <location>
        <begin position="1"/>
        <end position="10"/>
    </location>
</feature>
<dbReference type="Proteomes" id="UP000256661">
    <property type="component" value="Unassembled WGS sequence"/>
</dbReference>
<evidence type="ECO:0000313" key="2">
    <source>
        <dbReference type="EMBL" id="REE98469.1"/>
    </source>
</evidence>
<feature type="compositionally biased region" description="Low complexity" evidence="1">
    <location>
        <begin position="50"/>
        <end position="67"/>
    </location>
</feature>
<dbReference type="AlphaFoldDB" id="A0A3D9SRA1"/>
<accession>A0A3D9SRA1</accession>
<sequence length="299" mass="30837">MPTRTPRHRTTTPVRVRPYTSTPPLPKAPSPQPAPIRSSVPTALTDPTHRPTGPSRRPAASSPGRSTDVTGRPDNLSGPPTDFSGRPASPFGRPTDVPGRSVNHLGRPLGPSGDLTDGSERPSMPSGRPGDAFAHSAASVDGGLAPGRSVRGSGRTGPASRPAASTGGRSGGGLVGREGVSRCTVAADERVEDVGAVAGSTVRLVMEVLAGTRPLRQLARRATPAVCRGLAPFAVAVRPRGPIQPPRVLTSWVQEPAAGAAEAGAVIAVNGRVQALALRLEHHRGRWRCTALETTAPPR</sequence>
<feature type="compositionally biased region" description="Low complexity" evidence="1">
    <location>
        <begin position="11"/>
        <end position="20"/>
    </location>
</feature>
<feature type="region of interest" description="Disordered" evidence="1">
    <location>
        <begin position="1"/>
        <end position="177"/>
    </location>
</feature>
<feature type="compositionally biased region" description="Pro residues" evidence="1">
    <location>
        <begin position="21"/>
        <end position="34"/>
    </location>
</feature>
<reference evidence="2 3" key="1">
    <citation type="submission" date="2018-08" db="EMBL/GenBank/DDBJ databases">
        <title>Sequencing the genomes of 1000 actinobacteria strains.</title>
        <authorList>
            <person name="Klenk H.-P."/>
        </authorList>
    </citation>
    <scope>NUCLEOTIDE SEQUENCE [LARGE SCALE GENOMIC DNA]</scope>
    <source>
        <strain evidence="2 3">DSM 43927</strain>
    </source>
</reference>
<evidence type="ECO:0000313" key="3">
    <source>
        <dbReference type="Proteomes" id="UP000256661"/>
    </source>
</evidence>
<gene>
    <name evidence="2" type="ORF">DFJ69_3958</name>
</gene>
<comment type="caution">
    <text evidence="2">The sequence shown here is derived from an EMBL/GenBank/DDBJ whole genome shotgun (WGS) entry which is preliminary data.</text>
</comment>